<dbReference type="PANTHER" id="PTHR10151:SF120">
    <property type="entry name" value="BIS(5'-ADENOSYL)-TRIPHOSPHATASE"/>
    <property type="match status" value="1"/>
</dbReference>
<dbReference type="Gene3D" id="3.30.1360.180">
    <property type="match status" value="1"/>
</dbReference>
<protein>
    <submittedName>
        <fullName evidence="1">Bis(5 -adenosyl)-triphosphatase ENPP4</fullName>
    </submittedName>
</protein>
<dbReference type="OrthoDB" id="415411at2759"/>
<gene>
    <name evidence="1" type="ORF">PACLA_8A060033</name>
</gene>
<dbReference type="InterPro" id="IPR017850">
    <property type="entry name" value="Alkaline_phosphatase_core_sf"/>
</dbReference>
<organism evidence="1 2">
    <name type="scientific">Paramuricea clavata</name>
    <name type="common">Red gorgonian</name>
    <name type="synonym">Violescent sea-whip</name>
    <dbReference type="NCBI Taxonomy" id="317549"/>
    <lineage>
        <taxon>Eukaryota</taxon>
        <taxon>Metazoa</taxon>
        <taxon>Cnidaria</taxon>
        <taxon>Anthozoa</taxon>
        <taxon>Octocorallia</taxon>
        <taxon>Malacalcyonacea</taxon>
        <taxon>Plexauridae</taxon>
        <taxon>Paramuricea</taxon>
    </lineage>
</organism>
<name>A0A6S7G387_PARCT</name>
<comment type="caution">
    <text evidence="1">The sequence shown here is derived from an EMBL/GenBank/DDBJ whole genome shotgun (WGS) entry which is preliminary data.</text>
</comment>
<dbReference type="Pfam" id="PF01663">
    <property type="entry name" value="Phosphodiest"/>
    <property type="match status" value="1"/>
</dbReference>
<sequence length="515" mass="57324">MDVTWYSYLIPFLTLYFTSNGQTSAEKLSKSRDGQSAKQPKPKLLLISLAGFRGDYITRINCSNLQQFVADGTSASYVQNSINVASIANHYTIATGLYSESHGIIANTMFDPKLNRVFNSKTRADPEWWTNVHPIWQEIGKQGQGLSALCHWPGVYGPMVSRLQCGRRKSSKSDIDQALQWLKNGVKLVLLYSDGIKKAALKWGPYSLQAINEVKKFDSILKYLMEKTRELNVNIVLTSDGGVTDLKWDHVIDLDRCIVPSSYVLIQAQATLLLYPKQGYTAVEIHKNLTKCTHIKTYLKENLPSHFHFTHNLRIPPVIAFVPLGSVVRSGKSVHRNINEILNGSLGFQKDMGGSGFHPGYEVMRGVFYADGPSFRSGLKYGAINNTDIYGLMCTILNITPRPSNASFAVVKSMLKSTNFGVNPNTSPTRKNRPIATFPPTKRIKGYSRNHGLLGDLELRGFLIFVACCVGLMILLCCIGCLYSMTKNMQGEFKGKASVYPPLLSTDLTSSDEDY</sequence>
<evidence type="ECO:0000313" key="1">
    <source>
        <dbReference type="EMBL" id="CAB3987454.1"/>
    </source>
</evidence>
<dbReference type="EMBL" id="CACRXK020001178">
    <property type="protein sequence ID" value="CAB3987454.1"/>
    <property type="molecule type" value="Genomic_DNA"/>
</dbReference>
<accession>A0A6S7G387</accession>
<dbReference type="Proteomes" id="UP001152795">
    <property type="component" value="Unassembled WGS sequence"/>
</dbReference>
<dbReference type="InterPro" id="IPR002591">
    <property type="entry name" value="Phosphodiest/P_Trfase"/>
</dbReference>
<evidence type="ECO:0000313" key="2">
    <source>
        <dbReference type="Proteomes" id="UP001152795"/>
    </source>
</evidence>
<dbReference type="Gene3D" id="3.40.720.10">
    <property type="entry name" value="Alkaline Phosphatase, subunit A"/>
    <property type="match status" value="1"/>
</dbReference>
<dbReference type="AlphaFoldDB" id="A0A6S7G387"/>
<proteinExistence type="predicted"/>
<reference evidence="1" key="1">
    <citation type="submission" date="2020-04" db="EMBL/GenBank/DDBJ databases">
        <authorList>
            <person name="Alioto T."/>
            <person name="Alioto T."/>
            <person name="Gomez Garrido J."/>
        </authorList>
    </citation>
    <scope>NUCLEOTIDE SEQUENCE</scope>
    <source>
        <strain evidence="1">A484AB</strain>
    </source>
</reference>
<dbReference type="GO" id="GO:0016787">
    <property type="term" value="F:hydrolase activity"/>
    <property type="evidence" value="ECO:0007669"/>
    <property type="project" value="UniProtKB-ARBA"/>
</dbReference>
<keyword evidence="2" id="KW-1185">Reference proteome</keyword>
<dbReference type="SUPFAM" id="SSF53649">
    <property type="entry name" value="Alkaline phosphatase-like"/>
    <property type="match status" value="1"/>
</dbReference>
<dbReference type="CDD" id="cd16018">
    <property type="entry name" value="Enpp"/>
    <property type="match status" value="1"/>
</dbReference>
<dbReference type="PANTHER" id="PTHR10151">
    <property type="entry name" value="ECTONUCLEOTIDE PYROPHOSPHATASE/PHOSPHODIESTERASE"/>
    <property type="match status" value="1"/>
</dbReference>